<name>A0A0F8ZN55_9ZZZZ</name>
<evidence type="ECO:0000259" key="1">
    <source>
        <dbReference type="SMART" id="SM00382"/>
    </source>
</evidence>
<dbReference type="CDD" id="cd00009">
    <property type="entry name" value="AAA"/>
    <property type="match status" value="1"/>
</dbReference>
<dbReference type="InterPro" id="IPR003593">
    <property type="entry name" value="AAA+_ATPase"/>
</dbReference>
<dbReference type="InterPro" id="IPR050238">
    <property type="entry name" value="DNA_Rep/Repair_Clamp_Loader"/>
</dbReference>
<dbReference type="GO" id="GO:0006261">
    <property type="term" value="P:DNA-templated DNA replication"/>
    <property type="evidence" value="ECO:0007669"/>
    <property type="project" value="TreeGrafter"/>
</dbReference>
<dbReference type="AlphaFoldDB" id="A0A0F8ZN55"/>
<dbReference type="PANTHER" id="PTHR11669">
    <property type="entry name" value="REPLICATION FACTOR C / DNA POLYMERASE III GAMMA-TAU SUBUNIT"/>
    <property type="match status" value="1"/>
</dbReference>
<accession>A0A0F8ZN55</accession>
<feature type="domain" description="AAA+ ATPase" evidence="1">
    <location>
        <begin position="34"/>
        <end position="154"/>
    </location>
</feature>
<evidence type="ECO:0000313" key="2">
    <source>
        <dbReference type="EMBL" id="KKK87400.1"/>
    </source>
</evidence>
<dbReference type="Gene3D" id="3.40.50.300">
    <property type="entry name" value="P-loop containing nucleotide triphosphate hydrolases"/>
    <property type="match status" value="1"/>
</dbReference>
<comment type="caution">
    <text evidence="2">The sequence shown here is derived from an EMBL/GenBank/DDBJ whole genome shotgun (WGS) entry which is preliminary data.</text>
</comment>
<dbReference type="SUPFAM" id="SSF52540">
    <property type="entry name" value="P-loop containing nucleoside triphosphate hydrolases"/>
    <property type="match status" value="1"/>
</dbReference>
<dbReference type="Pfam" id="PF13177">
    <property type="entry name" value="DNA_pol3_delta2"/>
    <property type="match status" value="1"/>
</dbReference>
<reference evidence="2" key="1">
    <citation type="journal article" date="2015" name="Nature">
        <title>Complex archaea that bridge the gap between prokaryotes and eukaryotes.</title>
        <authorList>
            <person name="Spang A."/>
            <person name="Saw J.H."/>
            <person name="Jorgensen S.L."/>
            <person name="Zaremba-Niedzwiedzka K."/>
            <person name="Martijn J."/>
            <person name="Lind A.E."/>
            <person name="van Eijk R."/>
            <person name="Schleper C."/>
            <person name="Guy L."/>
            <person name="Ettema T.J."/>
        </authorList>
    </citation>
    <scope>NUCLEOTIDE SEQUENCE</scope>
</reference>
<feature type="non-terminal residue" evidence="2">
    <location>
        <position position="265"/>
    </location>
</feature>
<gene>
    <name evidence="2" type="ORF">LCGC14_2753630</name>
</gene>
<dbReference type="SMART" id="SM00382">
    <property type="entry name" value="AAA"/>
    <property type="match status" value="1"/>
</dbReference>
<dbReference type="InterPro" id="IPR027417">
    <property type="entry name" value="P-loop_NTPase"/>
</dbReference>
<dbReference type="Gene3D" id="1.10.8.60">
    <property type="match status" value="1"/>
</dbReference>
<sequence>MADIINDYRPEAFKEVYGQEHIVKSIVRLLKKRPPHSYLFHGPSGVGKTTVARILARELGCSASNLIEIDAATFSGVSEARKISDRQTYKALDGQAQVTIVDECHALSQAAWKALLKPIEEAPDSFYWIFCTTEPTKIPKTVKTRCHEYAFQEVGRNDLLDLLEEVAEEEEIELDKRSMDIIVQAAQGSPRQALVYLSICRGAKNSKEVQAMLRDGYEHMEVVNLCRYLLFERGSTFGGAIKIIQKFKDEIQAETARLIILNYCS</sequence>
<organism evidence="2">
    <name type="scientific">marine sediment metagenome</name>
    <dbReference type="NCBI Taxonomy" id="412755"/>
    <lineage>
        <taxon>unclassified sequences</taxon>
        <taxon>metagenomes</taxon>
        <taxon>ecological metagenomes</taxon>
    </lineage>
</organism>
<proteinExistence type="predicted"/>
<protein>
    <recommendedName>
        <fullName evidence="1">AAA+ ATPase domain-containing protein</fullName>
    </recommendedName>
</protein>
<dbReference type="PANTHER" id="PTHR11669:SF0">
    <property type="entry name" value="PROTEIN STICHEL-LIKE 2"/>
    <property type="match status" value="1"/>
</dbReference>
<dbReference type="EMBL" id="LAZR01050419">
    <property type="protein sequence ID" value="KKK87400.1"/>
    <property type="molecule type" value="Genomic_DNA"/>
</dbReference>